<dbReference type="GO" id="GO:0005634">
    <property type="term" value="C:nucleus"/>
    <property type="evidence" value="ECO:0007669"/>
    <property type="project" value="UniProtKB-SubCell"/>
</dbReference>
<evidence type="ECO:0000256" key="1">
    <source>
        <dbReference type="ARBA" id="ARBA00004123"/>
    </source>
</evidence>
<evidence type="ECO:0000256" key="4">
    <source>
        <dbReference type="ARBA" id="ARBA00023163"/>
    </source>
</evidence>
<organism evidence="8 9">
    <name type="scientific">Mollisia scopiformis</name>
    <name type="common">Conifer needle endophyte fungus</name>
    <name type="synonym">Phialocephala scopiformis</name>
    <dbReference type="NCBI Taxonomy" id="149040"/>
    <lineage>
        <taxon>Eukaryota</taxon>
        <taxon>Fungi</taxon>
        <taxon>Dikarya</taxon>
        <taxon>Ascomycota</taxon>
        <taxon>Pezizomycotina</taxon>
        <taxon>Leotiomycetes</taxon>
        <taxon>Helotiales</taxon>
        <taxon>Mollisiaceae</taxon>
        <taxon>Mollisia</taxon>
    </lineage>
</organism>
<dbReference type="OrthoDB" id="270167at2759"/>
<dbReference type="SUPFAM" id="SSF57701">
    <property type="entry name" value="Zn2/Cys6 DNA-binding domain"/>
    <property type="match status" value="1"/>
</dbReference>
<dbReference type="InParanoid" id="A0A132B445"/>
<keyword evidence="2" id="KW-0479">Metal-binding</keyword>
<comment type="subcellular location">
    <subcellularLocation>
        <location evidence="1">Nucleus</location>
    </subcellularLocation>
</comment>
<keyword evidence="4" id="KW-0804">Transcription</keyword>
<dbReference type="CDD" id="cd12148">
    <property type="entry name" value="fungal_TF_MHR"/>
    <property type="match status" value="1"/>
</dbReference>
<dbReference type="GeneID" id="28821009"/>
<dbReference type="Proteomes" id="UP000070700">
    <property type="component" value="Unassembled WGS sequence"/>
</dbReference>
<dbReference type="STRING" id="149040.A0A132B445"/>
<evidence type="ECO:0000259" key="7">
    <source>
        <dbReference type="PROSITE" id="PS50048"/>
    </source>
</evidence>
<dbReference type="PANTHER" id="PTHR47338">
    <property type="entry name" value="ZN(II)2CYS6 TRANSCRIPTION FACTOR (EUROFUNG)-RELATED"/>
    <property type="match status" value="1"/>
</dbReference>
<protein>
    <recommendedName>
        <fullName evidence="7">Zn(2)-C6 fungal-type domain-containing protein</fullName>
    </recommendedName>
</protein>
<evidence type="ECO:0000256" key="6">
    <source>
        <dbReference type="SAM" id="MobiDB-lite"/>
    </source>
</evidence>
<keyword evidence="3" id="KW-0805">Transcription regulation</keyword>
<feature type="region of interest" description="Disordered" evidence="6">
    <location>
        <begin position="45"/>
        <end position="69"/>
    </location>
</feature>
<dbReference type="PROSITE" id="PS00463">
    <property type="entry name" value="ZN2_CY6_FUNGAL_1"/>
    <property type="match status" value="1"/>
</dbReference>
<evidence type="ECO:0000256" key="2">
    <source>
        <dbReference type="ARBA" id="ARBA00022723"/>
    </source>
</evidence>
<reference evidence="8 9" key="1">
    <citation type="submission" date="2015-10" db="EMBL/GenBank/DDBJ databases">
        <title>Full genome of DAOMC 229536 Phialocephala scopiformis, a fungal endophyte of spruce producing the potent anti-insectan compound rugulosin.</title>
        <authorList>
            <consortium name="DOE Joint Genome Institute"/>
            <person name="Walker A.K."/>
            <person name="Frasz S.L."/>
            <person name="Seifert K.A."/>
            <person name="Miller J.D."/>
            <person name="Mondo S.J."/>
            <person name="Labutti K."/>
            <person name="Lipzen A."/>
            <person name="Dockter R."/>
            <person name="Kennedy M."/>
            <person name="Grigoriev I.V."/>
            <person name="Spatafora J.W."/>
        </authorList>
    </citation>
    <scope>NUCLEOTIDE SEQUENCE [LARGE SCALE GENOMIC DNA]</scope>
    <source>
        <strain evidence="8 9">CBS 120377</strain>
    </source>
</reference>
<dbReference type="SMART" id="SM00066">
    <property type="entry name" value="GAL4"/>
    <property type="match status" value="1"/>
</dbReference>
<proteinExistence type="predicted"/>
<evidence type="ECO:0000256" key="5">
    <source>
        <dbReference type="ARBA" id="ARBA00023242"/>
    </source>
</evidence>
<dbReference type="GO" id="GO:0000981">
    <property type="term" value="F:DNA-binding transcription factor activity, RNA polymerase II-specific"/>
    <property type="evidence" value="ECO:0007669"/>
    <property type="project" value="InterPro"/>
</dbReference>
<dbReference type="AlphaFoldDB" id="A0A132B445"/>
<evidence type="ECO:0000313" key="9">
    <source>
        <dbReference type="Proteomes" id="UP000070700"/>
    </source>
</evidence>
<dbReference type="PROSITE" id="PS50048">
    <property type="entry name" value="ZN2_CY6_FUNGAL_2"/>
    <property type="match status" value="1"/>
</dbReference>
<evidence type="ECO:0000313" key="8">
    <source>
        <dbReference type="EMBL" id="KUJ07160.1"/>
    </source>
</evidence>
<dbReference type="Gene3D" id="4.10.240.10">
    <property type="entry name" value="Zn(2)-C6 fungal-type DNA-binding domain"/>
    <property type="match status" value="1"/>
</dbReference>
<dbReference type="KEGG" id="psco:LY89DRAFT_631706"/>
<dbReference type="InterPro" id="IPR001138">
    <property type="entry name" value="Zn2Cys6_DnaBD"/>
</dbReference>
<dbReference type="PANTHER" id="PTHR47338:SF20">
    <property type="entry name" value="ZN(II)2CYS6 TRANSCRIPTION FACTOR (EUROFUNG)"/>
    <property type="match status" value="1"/>
</dbReference>
<keyword evidence="9" id="KW-1185">Reference proteome</keyword>
<evidence type="ECO:0000256" key="3">
    <source>
        <dbReference type="ARBA" id="ARBA00023015"/>
    </source>
</evidence>
<dbReference type="CDD" id="cd00067">
    <property type="entry name" value="GAL4"/>
    <property type="match status" value="1"/>
</dbReference>
<keyword evidence="5" id="KW-0539">Nucleus</keyword>
<dbReference type="GO" id="GO:0008270">
    <property type="term" value="F:zinc ion binding"/>
    <property type="evidence" value="ECO:0007669"/>
    <property type="project" value="InterPro"/>
</dbReference>
<feature type="domain" description="Zn(2)-C6 fungal-type" evidence="7">
    <location>
        <begin position="13"/>
        <end position="43"/>
    </location>
</feature>
<dbReference type="InterPro" id="IPR036864">
    <property type="entry name" value="Zn2-C6_fun-type_DNA-bd_sf"/>
</dbReference>
<sequence length="484" mass="53290">MSTQGRAMIADKACTRCSQSKRGCDRAVPGCGRCTRIRRRCEYEVSKTSRLSPPPSQSPGPGTFLVSEPTAPNQLKNATIQKLEPLTPESAVAAYRRAVEPWFPIAYRLQDRLHPTWDETSLDVALLCLSILLLTTSPSMNVNSDGKTSELETLYLQTKSSLALAEGLGLNSFPIVQSRILITLFEVSHGFYPAAYISIGATVRAVDALEDHPTGDVLQPHGSAGAVSEEETILTWCGILVLDRYIATESGPRSSLTRSRTAWLHNLLKPALCPTHEPNQDKNSPRARFARLVEASAMLDKIHTTINSPTSEQIFNLEEVMLTVKTSTTLQTLLTEEILAEDHLYSGTLGLCHIALLLAFENGTKISFSASNATENWNSLATTSLLSILSTITSTVEPFTVGTRSIDFNSFPPLVTFLVYKAAMITTERLSRGLDAANDDGMARLRTLRKFLRIVGKRWLSCERYLKLLDEDTTPRMLKAIEQG</sequence>
<dbReference type="RefSeq" id="XP_018061515.1">
    <property type="nucleotide sequence ID" value="XM_018211283.1"/>
</dbReference>
<dbReference type="EMBL" id="KQ947441">
    <property type="protein sequence ID" value="KUJ07160.1"/>
    <property type="molecule type" value="Genomic_DNA"/>
</dbReference>
<dbReference type="InterPro" id="IPR050815">
    <property type="entry name" value="TF_fung"/>
</dbReference>
<accession>A0A132B445</accession>
<gene>
    <name evidence="8" type="ORF">LY89DRAFT_631706</name>
</gene>
<name>A0A132B445_MOLSC</name>